<keyword evidence="3" id="KW-1185">Reference proteome</keyword>
<dbReference type="Proteomes" id="UP000694427">
    <property type="component" value="Unplaced"/>
</dbReference>
<dbReference type="InterPro" id="IPR003599">
    <property type="entry name" value="Ig_sub"/>
</dbReference>
<dbReference type="InterPro" id="IPR007110">
    <property type="entry name" value="Ig-like_dom"/>
</dbReference>
<evidence type="ECO:0000313" key="3">
    <source>
        <dbReference type="Proteomes" id="UP000694427"/>
    </source>
</evidence>
<reference evidence="2" key="1">
    <citation type="submission" date="2025-08" db="UniProtKB">
        <authorList>
            <consortium name="Ensembl"/>
        </authorList>
    </citation>
    <scope>IDENTIFICATION</scope>
</reference>
<dbReference type="PROSITE" id="PS50835">
    <property type="entry name" value="IG_LIKE"/>
    <property type="match status" value="1"/>
</dbReference>
<feature type="domain" description="Ig-like" evidence="1">
    <location>
        <begin position="37"/>
        <end position="103"/>
    </location>
</feature>
<dbReference type="SMART" id="SM00409">
    <property type="entry name" value="IG"/>
    <property type="match status" value="1"/>
</dbReference>
<dbReference type="SUPFAM" id="SSF48726">
    <property type="entry name" value="Immunoglobulin"/>
    <property type="match status" value="1"/>
</dbReference>
<dbReference type="Pfam" id="PF13927">
    <property type="entry name" value="Ig_3"/>
    <property type="match status" value="1"/>
</dbReference>
<evidence type="ECO:0000313" key="2">
    <source>
        <dbReference type="Ensembl" id="ENSCCRP00010096549.1"/>
    </source>
</evidence>
<accession>A0A8C1NW19</accession>
<sequence length="117" mass="13330">MVQARSSSETRRNTGWNICLSLKYSRDSPAVQEQNRDSVTLTCGTENCTPKQKLFAWFKNQRLIPEATDIEFRISSVSHHDFGNYSCTLKNSSSTSADEILLDVKCMFTSLKQHKSF</sequence>
<dbReference type="Ensembl" id="ENSCCRT00010107076.1">
    <property type="protein sequence ID" value="ENSCCRP00010096549.1"/>
    <property type="gene ID" value="ENSCCRG00010042272.1"/>
</dbReference>
<name>A0A8C1NW19_CYPCA</name>
<protein>
    <recommendedName>
        <fullName evidence="1">Ig-like domain-containing protein</fullName>
    </recommendedName>
</protein>
<organism evidence="2 3">
    <name type="scientific">Cyprinus carpio</name>
    <name type="common">Common carp</name>
    <dbReference type="NCBI Taxonomy" id="7962"/>
    <lineage>
        <taxon>Eukaryota</taxon>
        <taxon>Metazoa</taxon>
        <taxon>Chordata</taxon>
        <taxon>Craniata</taxon>
        <taxon>Vertebrata</taxon>
        <taxon>Euteleostomi</taxon>
        <taxon>Actinopterygii</taxon>
        <taxon>Neopterygii</taxon>
        <taxon>Teleostei</taxon>
        <taxon>Ostariophysi</taxon>
        <taxon>Cypriniformes</taxon>
        <taxon>Cyprinidae</taxon>
        <taxon>Cyprininae</taxon>
        <taxon>Cyprinus</taxon>
    </lineage>
</organism>
<dbReference type="InterPro" id="IPR013783">
    <property type="entry name" value="Ig-like_fold"/>
</dbReference>
<dbReference type="InterPro" id="IPR036179">
    <property type="entry name" value="Ig-like_dom_sf"/>
</dbReference>
<reference evidence="2" key="2">
    <citation type="submission" date="2025-09" db="UniProtKB">
        <authorList>
            <consortium name="Ensembl"/>
        </authorList>
    </citation>
    <scope>IDENTIFICATION</scope>
</reference>
<evidence type="ECO:0000259" key="1">
    <source>
        <dbReference type="PROSITE" id="PS50835"/>
    </source>
</evidence>
<dbReference type="AlphaFoldDB" id="A0A8C1NW19"/>
<proteinExistence type="predicted"/>
<dbReference type="PANTHER" id="PTHR46013">
    <property type="entry name" value="VASCULAR CELL ADHESION MOLECULE 1"/>
    <property type="match status" value="1"/>
</dbReference>
<dbReference type="Gene3D" id="2.60.40.10">
    <property type="entry name" value="Immunoglobulins"/>
    <property type="match status" value="1"/>
</dbReference>
<dbReference type="PANTHER" id="PTHR46013:SF4">
    <property type="entry name" value="B-CELL RECEPTOR CD22-RELATED"/>
    <property type="match status" value="1"/>
</dbReference>